<feature type="signal peptide" evidence="2">
    <location>
        <begin position="1"/>
        <end position="19"/>
    </location>
</feature>
<name>A0AAE0XKG0_9PEZI</name>
<feature type="chain" id="PRO_5041922529" description="Secreted protein" evidence="2">
    <location>
        <begin position="20"/>
        <end position="110"/>
    </location>
</feature>
<evidence type="ECO:0000313" key="3">
    <source>
        <dbReference type="EMBL" id="KAK3694582.1"/>
    </source>
</evidence>
<proteinExistence type="predicted"/>
<dbReference type="EMBL" id="JAULSO010000001">
    <property type="protein sequence ID" value="KAK3694582.1"/>
    <property type="molecule type" value="Genomic_DNA"/>
</dbReference>
<comment type="caution">
    <text evidence="3">The sequence shown here is derived from an EMBL/GenBank/DDBJ whole genome shotgun (WGS) entry which is preliminary data.</text>
</comment>
<dbReference type="Proteomes" id="UP001270362">
    <property type="component" value="Unassembled WGS sequence"/>
</dbReference>
<evidence type="ECO:0000313" key="4">
    <source>
        <dbReference type="Proteomes" id="UP001270362"/>
    </source>
</evidence>
<accession>A0AAE0XKG0</accession>
<organism evidence="3 4">
    <name type="scientific">Podospora appendiculata</name>
    <dbReference type="NCBI Taxonomy" id="314037"/>
    <lineage>
        <taxon>Eukaryota</taxon>
        <taxon>Fungi</taxon>
        <taxon>Dikarya</taxon>
        <taxon>Ascomycota</taxon>
        <taxon>Pezizomycotina</taxon>
        <taxon>Sordariomycetes</taxon>
        <taxon>Sordariomycetidae</taxon>
        <taxon>Sordariales</taxon>
        <taxon>Podosporaceae</taxon>
        <taxon>Podospora</taxon>
    </lineage>
</organism>
<reference evidence="3" key="2">
    <citation type="submission" date="2023-06" db="EMBL/GenBank/DDBJ databases">
        <authorList>
            <consortium name="Lawrence Berkeley National Laboratory"/>
            <person name="Haridas S."/>
            <person name="Hensen N."/>
            <person name="Bonometti L."/>
            <person name="Westerberg I."/>
            <person name="Brannstrom I.O."/>
            <person name="Guillou S."/>
            <person name="Cros-Aarteil S."/>
            <person name="Calhoun S."/>
            <person name="Kuo A."/>
            <person name="Mondo S."/>
            <person name="Pangilinan J."/>
            <person name="Riley R."/>
            <person name="Labutti K."/>
            <person name="Andreopoulos B."/>
            <person name="Lipzen A."/>
            <person name="Chen C."/>
            <person name="Yanf M."/>
            <person name="Daum C."/>
            <person name="Ng V."/>
            <person name="Clum A."/>
            <person name="Steindorff A."/>
            <person name="Ohm R."/>
            <person name="Martin F."/>
            <person name="Silar P."/>
            <person name="Natvig D."/>
            <person name="Lalanne C."/>
            <person name="Gautier V."/>
            <person name="Ament-Velasquez S.L."/>
            <person name="Kruys A."/>
            <person name="Hutchinson M.I."/>
            <person name="Powell A.J."/>
            <person name="Barry K."/>
            <person name="Miller A.N."/>
            <person name="Grigoriev I.V."/>
            <person name="Debuchy R."/>
            <person name="Gladieux P."/>
            <person name="Thoren M.H."/>
            <person name="Johannesson H."/>
        </authorList>
    </citation>
    <scope>NUCLEOTIDE SEQUENCE</scope>
    <source>
        <strain evidence="3">CBS 314.62</strain>
    </source>
</reference>
<feature type="compositionally biased region" description="Polar residues" evidence="1">
    <location>
        <begin position="98"/>
        <end position="110"/>
    </location>
</feature>
<evidence type="ECO:0000256" key="1">
    <source>
        <dbReference type="SAM" id="MobiDB-lite"/>
    </source>
</evidence>
<keyword evidence="2" id="KW-0732">Signal</keyword>
<gene>
    <name evidence="3" type="ORF">B0T22DRAFT_74679</name>
</gene>
<feature type="region of interest" description="Disordered" evidence="1">
    <location>
        <begin position="89"/>
        <end position="110"/>
    </location>
</feature>
<reference evidence="3" key="1">
    <citation type="journal article" date="2023" name="Mol. Phylogenet. Evol.">
        <title>Genome-scale phylogeny and comparative genomics of the fungal order Sordariales.</title>
        <authorList>
            <person name="Hensen N."/>
            <person name="Bonometti L."/>
            <person name="Westerberg I."/>
            <person name="Brannstrom I.O."/>
            <person name="Guillou S."/>
            <person name="Cros-Aarteil S."/>
            <person name="Calhoun S."/>
            <person name="Haridas S."/>
            <person name="Kuo A."/>
            <person name="Mondo S."/>
            <person name="Pangilinan J."/>
            <person name="Riley R."/>
            <person name="LaButti K."/>
            <person name="Andreopoulos B."/>
            <person name="Lipzen A."/>
            <person name="Chen C."/>
            <person name="Yan M."/>
            <person name="Daum C."/>
            <person name="Ng V."/>
            <person name="Clum A."/>
            <person name="Steindorff A."/>
            <person name="Ohm R.A."/>
            <person name="Martin F."/>
            <person name="Silar P."/>
            <person name="Natvig D.O."/>
            <person name="Lalanne C."/>
            <person name="Gautier V."/>
            <person name="Ament-Velasquez S.L."/>
            <person name="Kruys A."/>
            <person name="Hutchinson M.I."/>
            <person name="Powell A.J."/>
            <person name="Barry K."/>
            <person name="Miller A.N."/>
            <person name="Grigoriev I.V."/>
            <person name="Debuchy R."/>
            <person name="Gladieux P."/>
            <person name="Hiltunen Thoren M."/>
            <person name="Johannesson H."/>
        </authorList>
    </citation>
    <scope>NUCLEOTIDE SEQUENCE</scope>
    <source>
        <strain evidence="3">CBS 314.62</strain>
    </source>
</reference>
<keyword evidence="4" id="KW-1185">Reference proteome</keyword>
<evidence type="ECO:0000256" key="2">
    <source>
        <dbReference type="SAM" id="SignalP"/>
    </source>
</evidence>
<dbReference type="AlphaFoldDB" id="A0AAE0XKG0"/>
<evidence type="ECO:0008006" key="5">
    <source>
        <dbReference type="Google" id="ProtNLM"/>
    </source>
</evidence>
<sequence>MMIWRWFIYYLYWLRASQTEPEVGLGTKYFSSLGCRVAFWAAFGCQAWRKGLGTLTPHPARPALPDPKATTLELAPFHVIRLESSSPAIRQSSASKSPPTCNSAYLGTVL</sequence>
<protein>
    <recommendedName>
        <fullName evidence="5">Secreted protein</fullName>
    </recommendedName>
</protein>